<organism evidence="2 3">
    <name type="scientific">Geospiza parvula</name>
    <name type="common">Small tree-finch</name>
    <name type="synonym">Camarhynchus parvulus</name>
    <dbReference type="NCBI Taxonomy" id="87175"/>
    <lineage>
        <taxon>Eukaryota</taxon>
        <taxon>Metazoa</taxon>
        <taxon>Chordata</taxon>
        <taxon>Craniata</taxon>
        <taxon>Vertebrata</taxon>
        <taxon>Euteleostomi</taxon>
        <taxon>Archelosauria</taxon>
        <taxon>Archosauria</taxon>
        <taxon>Dinosauria</taxon>
        <taxon>Saurischia</taxon>
        <taxon>Theropoda</taxon>
        <taxon>Coelurosauria</taxon>
        <taxon>Aves</taxon>
        <taxon>Neognathae</taxon>
        <taxon>Neoaves</taxon>
        <taxon>Telluraves</taxon>
        <taxon>Australaves</taxon>
        <taxon>Passeriformes</taxon>
        <taxon>Thraupidae</taxon>
        <taxon>Camarhynchus</taxon>
    </lineage>
</organism>
<proteinExistence type="predicted"/>
<feature type="compositionally biased region" description="Basic residues" evidence="1">
    <location>
        <begin position="255"/>
        <end position="264"/>
    </location>
</feature>
<evidence type="ECO:0000313" key="2">
    <source>
        <dbReference type="Ensembl" id="ENSCPVP00000024922.1"/>
    </source>
</evidence>
<protein>
    <submittedName>
        <fullName evidence="2">Uncharacterized protein</fullName>
    </submittedName>
</protein>
<dbReference type="PANTHER" id="PTHR12984:SF3">
    <property type="entry name" value="N-TERMINAL KINASE-LIKE PROTEIN"/>
    <property type="match status" value="1"/>
</dbReference>
<feature type="compositionally biased region" description="Pro residues" evidence="1">
    <location>
        <begin position="282"/>
        <end position="301"/>
    </location>
</feature>
<feature type="compositionally biased region" description="Low complexity" evidence="1">
    <location>
        <begin position="178"/>
        <end position="192"/>
    </location>
</feature>
<sequence length="712" mass="72969">MRIPRRSRSRTPRPRPRSGGCCGAAARWGLVGVGVSSCVPSLSPHPCPESPPCPSHPHPLRVPLCPSSRCHLSPRHRMSPPCPSMARSQMSLCPCHRCPHISICPLVPLLSCGYSGPACPHSVPPFSPCAIPRAVPCLSRCALTVAVSPGRWRSGVGVCPQPGPGGGSRRHRAGPGGAEAAPQPAAPQHPGLPGQPGDGAVPVPGDRGRDPPAAAPAAAPPERGLGRAGGGLGAAAAADGAGVPGGLGARSPRAGTRRRLRGPRGRVEAGGAREGGGHQRGDPPPAPPVTPPGPRTPPSSATPPEGRGTPGQGTCGAWAASSGRSSMDPSPGRGLCAALASCPPGSSRPSRSWWPRIRGPGRARGRSWSGCSALEPSWPVPWCAPGSSSSTSRSGTPRSAGRSCRSCRLSWSPCRGPSGGTNCSRGCSRPWSWAAPMPVPCPRCCRWPRSWTPPSTRSESSPSSSGSSRPLSGACACACCSCSRSTLSSCLRPRWIPKFSPTSPTGSWTPTRPSVSRRSSPWCCWHPSWGRGAGGGSCPGCCCGCRGGTHALGPLRCNATLCLGRLAPHLPAQTRRRVLAPALARATRDPFPPARAAAVAAFAATHGCYSPPEVAARVLPPLCALTVDPHPGVRQQAFRAIRSFLEQLEAAAEAGGVQEGGEKLRGAKIGEGVQELGEGGEMKVWGKGRELGWGEEGGGTQGWFGGVSPPSP</sequence>
<dbReference type="InterPro" id="IPR016024">
    <property type="entry name" value="ARM-type_fold"/>
</dbReference>
<reference evidence="2" key="2">
    <citation type="submission" date="2025-09" db="UniProtKB">
        <authorList>
            <consortium name="Ensembl"/>
        </authorList>
    </citation>
    <scope>IDENTIFICATION</scope>
</reference>
<dbReference type="Proteomes" id="UP000694382">
    <property type="component" value="Unassembled WGS sequence"/>
</dbReference>
<name>A0A8U8AW37_GEOPR</name>
<feature type="region of interest" description="Disordered" evidence="1">
    <location>
        <begin position="1"/>
        <end position="20"/>
    </location>
</feature>
<dbReference type="PANTHER" id="PTHR12984">
    <property type="entry name" value="SCY1-RELATED S/T PROTEIN KINASE-LIKE"/>
    <property type="match status" value="1"/>
</dbReference>
<feature type="compositionally biased region" description="Low complexity" evidence="1">
    <location>
        <begin position="343"/>
        <end position="358"/>
    </location>
</feature>
<keyword evidence="3" id="KW-1185">Reference proteome</keyword>
<dbReference type="InterPro" id="IPR011989">
    <property type="entry name" value="ARM-like"/>
</dbReference>
<feature type="compositionally biased region" description="Low complexity" evidence="1">
    <location>
        <begin position="211"/>
        <end position="223"/>
    </location>
</feature>
<accession>A0A8U8AW37</accession>
<reference evidence="2" key="1">
    <citation type="submission" date="2025-08" db="UniProtKB">
        <authorList>
            <consortium name="Ensembl"/>
        </authorList>
    </citation>
    <scope>IDENTIFICATION</scope>
</reference>
<dbReference type="InterPro" id="IPR051177">
    <property type="entry name" value="CIK-Related_Protein"/>
</dbReference>
<feature type="region of interest" description="Disordered" evidence="1">
    <location>
        <begin position="153"/>
        <end position="371"/>
    </location>
</feature>
<feature type="compositionally biased region" description="Basic residues" evidence="1">
    <location>
        <begin position="1"/>
        <end position="16"/>
    </location>
</feature>
<dbReference type="Ensembl" id="ENSCPVT00000027653.1">
    <property type="protein sequence ID" value="ENSCPVP00000024922.1"/>
    <property type="gene ID" value="ENSCPVG00000017455.1"/>
</dbReference>
<dbReference type="Gene3D" id="1.25.10.10">
    <property type="entry name" value="Leucine-rich Repeat Variant"/>
    <property type="match status" value="1"/>
</dbReference>
<evidence type="ECO:0000256" key="1">
    <source>
        <dbReference type="SAM" id="MobiDB-lite"/>
    </source>
</evidence>
<dbReference type="AlphaFoldDB" id="A0A8U8AW37"/>
<evidence type="ECO:0000313" key="3">
    <source>
        <dbReference type="Proteomes" id="UP000694382"/>
    </source>
</evidence>
<feature type="region of interest" description="Disordered" evidence="1">
    <location>
        <begin position="691"/>
        <end position="712"/>
    </location>
</feature>
<feature type="compositionally biased region" description="Gly residues" evidence="1">
    <location>
        <begin position="694"/>
        <end position="705"/>
    </location>
</feature>
<dbReference type="SUPFAM" id="SSF48371">
    <property type="entry name" value="ARM repeat"/>
    <property type="match status" value="1"/>
</dbReference>